<dbReference type="PANTHER" id="PTHR35006:SF1">
    <property type="entry name" value="BLL2941 PROTEIN"/>
    <property type="match status" value="1"/>
</dbReference>
<evidence type="ECO:0000313" key="3">
    <source>
        <dbReference type="Proteomes" id="UP000504693"/>
    </source>
</evidence>
<evidence type="ECO:0000313" key="2">
    <source>
        <dbReference type="EMBL" id="QKG70588.1"/>
    </source>
</evidence>
<dbReference type="InterPro" id="IPR037523">
    <property type="entry name" value="VOC_core"/>
</dbReference>
<protein>
    <submittedName>
        <fullName evidence="2">VOC family protein</fullName>
    </submittedName>
</protein>
<sequence length="132" mass="14449">MFTHIHLGSSDVERSKRFYDALFEALGGARSWKDSDRDRWFWQKDGTFLVVGEPLDKHDSHPGNGITVGFAVDSPEQGDAWHAAGLANGGTTCEDPPGIRDHSAQGGIYLAYLRDPDGNKLCALKFMGELAV</sequence>
<reference evidence="2 3" key="1">
    <citation type="submission" date="2020-05" db="EMBL/GenBank/DDBJ databases">
        <title>Erythrobacter mangrovi sp. nov., isolated from rhizosphere soil of mangrove plant (Kandelia candel).</title>
        <authorList>
            <person name="Ye Y.H."/>
        </authorList>
    </citation>
    <scope>NUCLEOTIDE SEQUENCE [LARGE SCALE GENOMIC DNA]</scope>
    <source>
        <strain evidence="2 3">EB310</strain>
    </source>
</reference>
<accession>A0A7D4CLH8</accession>
<dbReference type="Proteomes" id="UP000504693">
    <property type="component" value="Chromosome"/>
</dbReference>
<dbReference type="Gene3D" id="3.10.180.10">
    <property type="entry name" value="2,3-Dihydroxybiphenyl 1,2-Dioxygenase, domain 1"/>
    <property type="match status" value="1"/>
</dbReference>
<dbReference type="EMBL" id="CP053921">
    <property type="protein sequence ID" value="QKG70588.1"/>
    <property type="molecule type" value="Genomic_DNA"/>
</dbReference>
<dbReference type="InterPro" id="IPR029068">
    <property type="entry name" value="Glyas_Bleomycin-R_OHBP_Dase"/>
</dbReference>
<dbReference type="InterPro" id="IPR004360">
    <property type="entry name" value="Glyas_Fos-R_dOase_dom"/>
</dbReference>
<dbReference type="KEGG" id="emv:HQR01_03950"/>
<dbReference type="PROSITE" id="PS51819">
    <property type="entry name" value="VOC"/>
    <property type="match status" value="1"/>
</dbReference>
<organism evidence="2 3">
    <name type="scientific">Erythrobacter mangrovi</name>
    <dbReference type="NCBI Taxonomy" id="2739433"/>
    <lineage>
        <taxon>Bacteria</taxon>
        <taxon>Pseudomonadati</taxon>
        <taxon>Pseudomonadota</taxon>
        <taxon>Alphaproteobacteria</taxon>
        <taxon>Sphingomonadales</taxon>
        <taxon>Erythrobacteraceae</taxon>
        <taxon>Erythrobacter/Porphyrobacter group</taxon>
        <taxon>Erythrobacter</taxon>
    </lineage>
</organism>
<name>A0A7D4CLH8_9SPHN</name>
<dbReference type="Pfam" id="PF00903">
    <property type="entry name" value="Glyoxalase"/>
    <property type="match status" value="1"/>
</dbReference>
<dbReference type="CDD" id="cd07262">
    <property type="entry name" value="VOC_like"/>
    <property type="match status" value="1"/>
</dbReference>
<feature type="domain" description="VOC" evidence="1">
    <location>
        <begin position="1"/>
        <end position="126"/>
    </location>
</feature>
<dbReference type="PANTHER" id="PTHR35006">
    <property type="entry name" value="GLYOXALASE FAMILY PROTEIN (AFU_ORTHOLOGUE AFUA_5G14830)"/>
    <property type="match status" value="1"/>
</dbReference>
<dbReference type="RefSeq" id="WP_173212755.1">
    <property type="nucleotide sequence ID" value="NZ_CP053921.1"/>
</dbReference>
<evidence type="ECO:0000259" key="1">
    <source>
        <dbReference type="PROSITE" id="PS51819"/>
    </source>
</evidence>
<dbReference type="AlphaFoldDB" id="A0A7D4CLH8"/>
<proteinExistence type="predicted"/>
<gene>
    <name evidence="2" type="ORF">HQR01_03950</name>
</gene>
<keyword evidence="3" id="KW-1185">Reference proteome</keyword>
<dbReference type="SUPFAM" id="SSF54593">
    <property type="entry name" value="Glyoxalase/Bleomycin resistance protein/Dihydroxybiphenyl dioxygenase"/>
    <property type="match status" value="1"/>
</dbReference>